<dbReference type="InterPro" id="IPR050901">
    <property type="entry name" value="BP-dep_ABC_trans_perm"/>
</dbReference>
<dbReference type="Pfam" id="PF00528">
    <property type="entry name" value="BPD_transp_1"/>
    <property type="match status" value="1"/>
</dbReference>
<dbReference type="EMBL" id="VXMH01000061">
    <property type="protein sequence ID" value="MYC95603.1"/>
    <property type="molecule type" value="Genomic_DNA"/>
</dbReference>
<protein>
    <submittedName>
        <fullName evidence="9">Carbohydrate ABC transporter permease</fullName>
    </submittedName>
</protein>
<feature type="transmembrane region" description="Helical" evidence="7">
    <location>
        <begin position="166"/>
        <end position="184"/>
    </location>
</feature>
<dbReference type="GO" id="GO:0055085">
    <property type="term" value="P:transmembrane transport"/>
    <property type="evidence" value="ECO:0007669"/>
    <property type="project" value="InterPro"/>
</dbReference>
<evidence type="ECO:0000256" key="5">
    <source>
        <dbReference type="ARBA" id="ARBA00022989"/>
    </source>
</evidence>
<dbReference type="PANTHER" id="PTHR32243">
    <property type="entry name" value="MALTOSE TRANSPORT SYSTEM PERMEASE-RELATED"/>
    <property type="match status" value="1"/>
</dbReference>
<feature type="transmembrane region" description="Helical" evidence="7">
    <location>
        <begin position="95"/>
        <end position="117"/>
    </location>
</feature>
<comment type="subcellular location">
    <subcellularLocation>
        <location evidence="1 7">Cell membrane</location>
        <topology evidence="1 7">Multi-pass membrane protein</topology>
    </subcellularLocation>
</comment>
<feature type="transmembrane region" description="Helical" evidence="7">
    <location>
        <begin position="35"/>
        <end position="56"/>
    </location>
</feature>
<keyword evidence="4 7" id="KW-0812">Transmembrane</keyword>
<comment type="caution">
    <text evidence="9">The sequence shown here is derived from an EMBL/GenBank/DDBJ whole genome shotgun (WGS) entry which is preliminary data.</text>
</comment>
<dbReference type="AlphaFoldDB" id="A0A6B1D861"/>
<feature type="domain" description="ABC transmembrane type-1" evidence="8">
    <location>
        <begin position="95"/>
        <end position="288"/>
    </location>
</feature>
<feature type="transmembrane region" description="Helical" evidence="7">
    <location>
        <begin position="129"/>
        <end position="154"/>
    </location>
</feature>
<proteinExistence type="inferred from homology"/>
<organism evidence="9">
    <name type="scientific">Caldilineaceae bacterium SB0661_bin_32</name>
    <dbReference type="NCBI Taxonomy" id="2605255"/>
    <lineage>
        <taxon>Bacteria</taxon>
        <taxon>Bacillati</taxon>
        <taxon>Chloroflexota</taxon>
        <taxon>Caldilineae</taxon>
        <taxon>Caldilineales</taxon>
        <taxon>Caldilineaceae</taxon>
    </lineage>
</organism>
<dbReference type="CDD" id="cd06261">
    <property type="entry name" value="TM_PBP2"/>
    <property type="match status" value="1"/>
</dbReference>
<evidence type="ECO:0000256" key="3">
    <source>
        <dbReference type="ARBA" id="ARBA00022475"/>
    </source>
</evidence>
<dbReference type="SUPFAM" id="SSF161098">
    <property type="entry name" value="MetI-like"/>
    <property type="match status" value="1"/>
</dbReference>
<feature type="transmembrane region" description="Helical" evidence="7">
    <location>
        <begin position="213"/>
        <end position="232"/>
    </location>
</feature>
<evidence type="ECO:0000256" key="4">
    <source>
        <dbReference type="ARBA" id="ARBA00022692"/>
    </source>
</evidence>
<keyword evidence="2 7" id="KW-0813">Transport</keyword>
<evidence type="ECO:0000256" key="7">
    <source>
        <dbReference type="RuleBase" id="RU363032"/>
    </source>
</evidence>
<sequence>MLMAQTEARETATTETVPQTVEMAVQERRFNLRKLLVVIVLYLAAFWTLVPMYWVAISSIKSLRDLAHIPPRFFPTDPRLDAWVTIFERRILENVYNSLVVATLATIICLIISVPAAYAATRMRLPFKFVAIVVGLMGLVALLPPIASAIPLFLLGSDLGIIDEKYTLIILYTVLNTAFAVWVLRGTFMDVPMDVEEAALMDGDTRFGAVRRILLPLIFPSLFSIAILLFIFNWNEYIIALYFVNSMKTMTLPIAIQAQIPQHELDWGVVSAAGTIAVFPVLVAAFTLQRFLVRGLTFGVASGQ</sequence>
<evidence type="ECO:0000256" key="6">
    <source>
        <dbReference type="ARBA" id="ARBA00023136"/>
    </source>
</evidence>
<dbReference type="PROSITE" id="PS50928">
    <property type="entry name" value="ABC_TM1"/>
    <property type="match status" value="1"/>
</dbReference>
<dbReference type="InterPro" id="IPR000515">
    <property type="entry name" value="MetI-like"/>
</dbReference>
<keyword evidence="5 7" id="KW-1133">Transmembrane helix</keyword>
<evidence type="ECO:0000313" key="9">
    <source>
        <dbReference type="EMBL" id="MYC95603.1"/>
    </source>
</evidence>
<keyword evidence="3" id="KW-1003">Cell membrane</keyword>
<feature type="transmembrane region" description="Helical" evidence="7">
    <location>
        <begin position="238"/>
        <end position="256"/>
    </location>
</feature>
<accession>A0A6B1D861</accession>
<name>A0A6B1D861_9CHLR</name>
<keyword evidence="6 7" id="KW-0472">Membrane</keyword>
<evidence type="ECO:0000259" key="8">
    <source>
        <dbReference type="PROSITE" id="PS50928"/>
    </source>
</evidence>
<dbReference type="PANTHER" id="PTHR32243:SF18">
    <property type="entry name" value="INNER MEMBRANE ABC TRANSPORTER PERMEASE PROTEIN YCJP"/>
    <property type="match status" value="1"/>
</dbReference>
<gene>
    <name evidence="9" type="ORF">F4X14_11590</name>
</gene>
<dbReference type="InterPro" id="IPR035906">
    <property type="entry name" value="MetI-like_sf"/>
</dbReference>
<feature type="transmembrane region" description="Helical" evidence="7">
    <location>
        <begin position="268"/>
        <end position="288"/>
    </location>
</feature>
<reference evidence="9" key="1">
    <citation type="submission" date="2019-09" db="EMBL/GenBank/DDBJ databases">
        <title>Characterisation of the sponge microbiome using genome-centric metagenomics.</title>
        <authorList>
            <person name="Engelberts J.P."/>
            <person name="Robbins S.J."/>
            <person name="De Goeij J.M."/>
            <person name="Aranda M."/>
            <person name="Bell S.C."/>
            <person name="Webster N.S."/>
        </authorList>
    </citation>
    <scope>NUCLEOTIDE SEQUENCE</scope>
    <source>
        <strain evidence="9">SB0661_bin_32</strain>
    </source>
</reference>
<dbReference type="GO" id="GO:0005886">
    <property type="term" value="C:plasma membrane"/>
    <property type="evidence" value="ECO:0007669"/>
    <property type="project" value="UniProtKB-SubCell"/>
</dbReference>
<evidence type="ECO:0000256" key="2">
    <source>
        <dbReference type="ARBA" id="ARBA00022448"/>
    </source>
</evidence>
<evidence type="ECO:0000256" key="1">
    <source>
        <dbReference type="ARBA" id="ARBA00004651"/>
    </source>
</evidence>
<comment type="similarity">
    <text evidence="7">Belongs to the binding-protein-dependent transport system permease family.</text>
</comment>
<dbReference type="Gene3D" id="1.10.3720.10">
    <property type="entry name" value="MetI-like"/>
    <property type="match status" value="1"/>
</dbReference>